<organism evidence="4 5">
    <name type="scientific">Paenibacillus arenilitoris</name>
    <dbReference type="NCBI Taxonomy" id="2772299"/>
    <lineage>
        <taxon>Bacteria</taxon>
        <taxon>Bacillati</taxon>
        <taxon>Bacillota</taxon>
        <taxon>Bacilli</taxon>
        <taxon>Bacillales</taxon>
        <taxon>Paenibacillaceae</taxon>
        <taxon>Paenibacillus</taxon>
    </lineage>
</organism>
<dbReference type="InterPro" id="IPR054363">
    <property type="entry name" value="GH95_cat"/>
</dbReference>
<dbReference type="InterPro" id="IPR012341">
    <property type="entry name" value="6hp_glycosidase-like_sf"/>
</dbReference>
<proteinExistence type="predicted"/>
<dbReference type="Proteomes" id="UP000632125">
    <property type="component" value="Unassembled WGS sequence"/>
</dbReference>
<dbReference type="AlphaFoldDB" id="A0A927CI51"/>
<dbReference type="Gene3D" id="2.70.98.50">
    <property type="entry name" value="putative glycoside hydrolase family protein from bacillus halodurans"/>
    <property type="match status" value="1"/>
</dbReference>
<evidence type="ECO:0000313" key="4">
    <source>
        <dbReference type="EMBL" id="MBD2868529.1"/>
    </source>
</evidence>
<reference evidence="4" key="1">
    <citation type="submission" date="2020-09" db="EMBL/GenBank/DDBJ databases">
        <title>A novel bacterium of genus Paenibacillus, isolated from South China Sea.</title>
        <authorList>
            <person name="Huang H."/>
            <person name="Mo K."/>
            <person name="Hu Y."/>
        </authorList>
    </citation>
    <scope>NUCLEOTIDE SEQUENCE</scope>
    <source>
        <strain evidence="4">IB182493</strain>
    </source>
</reference>
<evidence type="ECO:0000313" key="5">
    <source>
        <dbReference type="Proteomes" id="UP000632125"/>
    </source>
</evidence>
<sequence length="786" mass="88253">MDKTREVLQHSANKIWYDKPAKVWEEALPIGNGRLGAMIFGKVYAERLQLNEDSVWYGSVKNGDNPEAKRYLPEIRRLLREGRQQEAEELAQMTMMSIPKSLNPYQPLGDLNLYHNGEKGMIADYYRDLDIEHGIARVNYRLNGVRYEREMLSSSVDQVIAIRIASEVPGELNLRFQLSRRPFDAGTEAPSGDTLLMKGECGKDGITFCTALKAVSGRGSVQTIGDFLLVRHADEVTLYLSAATTFRHENPQAECVRQTEEAASKGFRKVKEDHVGEHASKFRRVALKLGTEQEAARAQSVPTNVRLERFKEGKADPALAALYFQFGRYLLMSSSRPGCNPANLQGIWNESYTPSWESKYTLNINTEMNYWPAEVCNLAECHEPLFDLIERMRVNGRITASKVYGCRGFVAHHNTDMWGSTQIEGNFIPGSIWPMGGAWLSLHLWEHYRFGMDEAFLRERAFPVMREAAAFILDYLTEDEHGRLLAGPSTSPENRFIRSNGAIGALCMGSSMDTQIVYTLLSACLEAAKRVPTDEALRRQWEEVRGRLPKPQIGKRGLLQEWLEDWDEAKAGHRHMSHLFGLYPGEIIHVRDTPELAEAARRSLERRIDNGAAHTGWSLAWVINFWARLEEAEKAYESVKLLLSDSTLPNLFDNHPPFQIDGNFGGTAGIAEMLLQSHRGDLNVLPALPDAWKQGSVRGLRARGGFTVDLEWAEGELTGCRIQASRSGKCRIVCARPRMPLHIAADGLAVASRSDGPVTEFEAVAGNTYFLEPERIDRTVQTVPGG</sequence>
<feature type="domain" description="Glycosyl hydrolase family 95 N-terminal" evidence="1">
    <location>
        <begin position="15"/>
        <end position="248"/>
    </location>
</feature>
<gene>
    <name evidence="4" type="ORF">IDH41_08065</name>
</gene>
<dbReference type="InterPro" id="IPR008928">
    <property type="entry name" value="6-hairpin_glycosidase_sf"/>
</dbReference>
<accession>A0A927CI51</accession>
<protein>
    <submittedName>
        <fullName evidence="4">Glycoside hydrolase family 95 protein</fullName>
    </submittedName>
</protein>
<evidence type="ECO:0000259" key="3">
    <source>
        <dbReference type="Pfam" id="PF22124"/>
    </source>
</evidence>
<dbReference type="PIRSF" id="PIRSF007663">
    <property type="entry name" value="UCP007663"/>
    <property type="match status" value="1"/>
</dbReference>
<keyword evidence="5" id="KW-1185">Reference proteome</keyword>
<comment type="caution">
    <text evidence="4">The sequence shown here is derived from an EMBL/GenBank/DDBJ whole genome shotgun (WGS) entry which is preliminary data.</text>
</comment>
<dbReference type="RefSeq" id="WP_190859895.1">
    <property type="nucleotide sequence ID" value="NZ_JACXIY010000010.1"/>
</dbReference>
<dbReference type="GO" id="GO:0005975">
    <property type="term" value="P:carbohydrate metabolic process"/>
    <property type="evidence" value="ECO:0007669"/>
    <property type="project" value="InterPro"/>
</dbReference>
<dbReference type="PANTHER" id="PTHR31084:SF0">
    <property type="entry name" value="ALPHA-L-FUCOSIDASE 2"/>
    <property type="match status" value="1"/>
</dbReference>
<dbReference type="Pfam" id="PF14498">
    <property type="entry name" value="Glyco_hyd_65N_2"/>
    <property type="match status" value="1"/>
</dbReference>
<keyword evidence="4" id="KW-0378">Hydrolase</keyword>
<dbReference type="Pfam" id="PF22124">
    <property type="entry name" value="Glyco_hydro_95_cat"/>
    <property type="match status" value="1"/>
</dbReference>
<dbReference type="EMBL" id="JACXIY010000010">
    <property type="protein sequence ID" value="MBD2868529.1"/>
    <property type="molecule type" value="Genomic_DNA"/>
</dbReference>
<dbReference type="InterPro" id="IPR016518">
    <property type="entry name" value="Alpha-L-fucosidase"/>
</dbReference>
<evidence type="ECO:0000259" key="2">
    <source>
        <dbReference type="Pfam" id="PF21307"/>
    </source>
</evidence>
<dbReference type="InterPro" id="IPR027414">
    <property type="entry name" value="GH95_N_dom"/>
</dbReference>
<evidence type="ECO:0000259" key="1">
    <source>
        <dbReference type="Pfam" id="PF14498"/>
    </source>
</evidence>
<name>A0A927CI51_9BACL</name>
<dbReference type="PANTHER" id="PTHR31084">
    <property type="entry name" value="ALPHA-L-FUCOSIDASE 2"/>
    <property type="match status" value="1"/>
</dbReference>
<dbReference type="SUPFAM" id="SSF48208">
    <property type="entry name" value="Six-hairpin glycosidases"/>
    <property type="match status" value="1"/>
</dbReference>
<dbReference type="GO" id="GO:0004560">
    <property type="term" value="F:alpha-L-fucosidase activity"/>
    <property type="evidence" value="ECO:0007669"/>
    <property type="project" value="InterPro"/>
</dbReference>
<dbReference type="FunFam" id="1.50.10.10:FF:000028">
    <property type="entry name" value="Alpha-L-fucosidase 2"/>
    <property type="match status" value="1"/>
</dbReference>
<dbReference type="Gene3D" id="1.50.10.10">
    <property type="match status" value="1"/>
</dbReference>
<feature type="domain" description="Alpha fucosidase A-like C-terminal" evidence="2">
    <location>
        <begin position="676"/>
        <end position="770"/>
    </location>
</feature>
<dbReference type="Pfam" id="PF21307">
    <property type="entry name" value="Glyco_hydro_95_C"/>
    <property type="match status" value="1"/>
</dbReference>
<dbReference type="InterPro" id="IPR049053">
    <property type="entry name" value="AFCA-like_C"/>
</dbReference>
<feature type="domain" description="Glycosyl hydrolase family 95 catalytic" evidence="3">
    <location>
        <begin position="267"/>
        <end position="674"/>
    </location>
</feature>